<evidence type="ECO:0000256" key="1">
    <source>
        <dbReference type="ARBA" id="ARBA00022574"/>
    </source>
</evidence>
<dbReference type="PROSITE" id="PS00678">
    <property type="entry name" value="WD_REPEATS_1"/>
    <property type="match status" value="2"/>
</dbReference>
<comment type="subunit">
    <text evidence="5">Component of the ASTRA chromatin remodeling machinery complex.</text>
</comment>
<dbReference type="AlphaFoldDB" id="A0A4T0W5T2"/>
<feature type="repeat" description="WD" evidence="7">
    <location>
        <begin position="12"/>
        <end position="45"/>
    </location>
</feature>
<dbReference type="InterPro" id="IPR019775">
    <property type="entry name" value="WD40_repeat_CS"/>
</dbReference>
<evidence type="ECO:0000313" key="8">
    <source>
        <dbReference type="EMBL" id="TID00106.1"/>
    </source>
</evidence>
<reference evidence="8 9" key="1">
    <citation type="journal article" date="2019" name="Genome Biol. Evol.">
        <title>Genomic Plasticity Mediated by Transposable Elements in the Plant Pathogenic Fungus Colletotrichum higginsianum.</title>
        <authorList>
            <person name="Tsushima A."/>
            <person name="Gan P."/>
            <person name="Kumakura N."/>
            <person name="Narusaka M."/>
            <person name="Takano Y."/>
            <person name="Narusaka Y."/>
            <person name="Shirasu K."/>
        </authorList>
    </citation>
    <scope>NUCLEOTIDE SEQUENCE [LARGE SCALE GENOMIC DNA]</scope>
    <source>
        <strain evidence="8 9">MAFF305635-RFP</strain>
    </source>
</reference>
<dbReference type="InterPro" id="IPR015943">
    <property type="entry name" value="WD40/YVTN_repeat-like_dom_sf"/>
</dbReference>
<dbReference type="Gene3D" id="2.130.10.10">
    <property type="entry name" value="YVTN repeat-like/Quinoprotein amine dehydrogenase"/>
    <property type="match status" value="2"/>
</dbReference>
<dbReference type="InterPro" id="IPR020472">
    <property type="entry name" value="WD40_PAC1"/>
</dbReference>
<dbReference type="PANTHER" id="PTHR19854">
    <property type="entry name" value="TRANSDUCIN BETA-LIKE 3"/>
    <property type="match status" value="1"/>
</dbReference>
<comment type="similarity">
    <text evidence="4">Belongs to the WD repeat ASA1 family.</text>
</comment>
<keyword evidence="2" id="KW-0677">Repeat</keyword>
<dbReference type="SUPFAM" id="SSF50978">
    <property type="entry name" value="WD40 repeat-like"/>
    <property type="match status" value="1"/>
</dbReference>
<gene>
    <name evidence="8" type="ORF">CH35J_005304</name>
</gene>
<keyword evidence="1 7" id="KW-0853">WD repeat</keyword>
<dbReference type="SMART" id="SM00320">
    <property type="entry name" value="WD40"/>
    <property type="match status" value="5"/>
</dbReference>
<dbReference type="PANTHER" id="PTHR19854:SF1">
    <property type="entry name" value="GUANINE NUCLEOTIDE-BINDING PROTEIN SUBUNIT BETA-LIKE PROTEIN 1"/>
    <property type="match status" value="1"/>
</dbReference>
<dbReference type="PRINTS" id="PR00320">
    <property type="entry name" value="GPROTEINBRPT"/>
</dbReference>
<dbReference type="InterPro" id="IPR036322">
    <property type="entry name" value="WD40_repeat_dom_sf"/>
</dbReference>
<organism evidence="8 9">
    <name type="scientific">Colletotrichum higginsianum</name>
    <dbReference type="NCBI Taxonomy" id="80884"/>
    <lineage>
        <taxon>Eukaryota</taxon>
        <taxon>Fungi</taxon>
        <taxon>Dikarya</taxon>
        <taxon>Ascomycota</taxon>
        <taxon>Pezizomycotina</taxon>
        <taxon>Sordariomycetes</taxon>
        <taxon>Hypocreomycetidae</taxon>
        <taxon>Glomerellales</taxon>
        <taxon>Glomerellaceae</taxon>
        <taxon>Colletotrichum</taxon>
        <taxon>Colletotrichum destructivum species complex</taxon>
    </lineage>
</organism>
<name>A0A4T0W5T2_9PEZI</name>
<dbReference type="OrthoDB" id="7668193at2759"/>
<comment type="function">
    <text evidence="3">Component of the ASTRA complex involved in chromatin remodeling.</text>
</comment>
<dbReference type="GO" id="GO:0110078">
    <property type="term" value="C:TTT Hsp90 cochaperone complex"/>
    <property type="evidence" value="ECO:0007669"/>
    <property type="project" value="EnsemblFungi"/>
</dbReference>
<dbReference type="Pfam" id="PF00400">
    <property type="entry name" value="WD40"/>
    <property type="match status" value="2"/>
</dbReference>
<sequence>MTDSVPHPKSVLRGHKAQVHALAFVRGNERLASGDADGFVVLWDLTIMRPTAVWRPHENAILGIEGWGDDRIITHGRDHKLAVWQLGSKDESHLSKKLPLDETPEPRPQPWLLHLIEVNTMNFCPFASCVPLLGDASEAADLLLAVPNTLASESVDVYELPSKKRLHTIKTTEKNGMAMALALLYVNGVASTEPPASGRLTLIAAYENGLATVMQLVGGMWTTTYLAQVHKQPILSLDVVADQGYFLTSGADAVVAKHPIPVANSAAADGGLVQQPLKISNTKHSGQQGLRIRDDGRIFATAGWDAMVRVYSSKTLKEVATLKWHQVGCYAIALANVCGTTRADEIRSTSSDHNQPPSNLVSHAGQLSVKDRRIQQAQNAHWLAAGSKDGKISLWDIF</sequence>
<evidence type="ECO:0000256" key="4">
    <source>
        <dbReference type="ARBA" id="ARBA00037931"/>
    </source>
</evidence>
<dbReference type="PROSITE" id="PS50294">
    <property type="entry name" value="WD_REPEATS_REGION"/>
    <property type="match status" value="1"/>
</dbReference>
<evidence type="ECO:0000256" key="7">
    <source>
        <dbReference type="PROSITE-ProRule" id="PRU00221"/>
    </source>
</evidence>
<evidence type="ECO:0000313" key="9">
    <source>
        <dbReference type="Proteomes" id="UP000305883"/>
    </source>
</evidence>
<dbReference type="InterPro" id="IPR001680">
    <property type="entry name" value="WD40_rpt"/>
</dbReference>
<dbReference type="Proteomes" id="UP000305883">
    <property type="component" value="Unassembled WGS sequence"/>
</dbReference>
<evidence type="ECO:0000256" key="5">
    <source>
        <dbReference type="ARBA" id="ARBA00038749"/>
    </source>
</evidence>
<evidence type="ECO:0000256" key="2">
    <source>
        <dbReference type="ARBA" id="ARBA00022737"/>
    </source>
</evidence>
<accession>A0A4T0W5T2</accession>
<protein>
    <recommendedName>
        <fullName evidence="6">ASTRA-associated protein 1</fullName>
    </recommendedName>
</protein>
<evidence type="ECO:0000256" key="3">
    <source>
        <dbReference type="ARBA" id="ARBA00037338"/>
    </source>
</evidence>
<proteinExistence type="inferred from homology"/>
<dbReference type="EMBL" id="MWPZ01000004">
    <property type="protein sequence ID" value="TID00106.1"/>
    <property type="molecule type" value="Genomic_DNA"/>
</dbReference>
<feature type="repeat" description="WD" evidence="7">
    <location>
        <begin position="383"/>
        <end position="398"/>
    </location>
</feature>
<comment type="caution">
    <text evidence="8">The sequence shown here is derived from an EMBL/GenBank/DDBJ whole genome shotgun (WGS) entry which is preliminary data.</text>
</comment>
<evidence type="ECO:0000256" key="6">
    <source>
        <dbReference type="ARBA" id="ARBA00040563"/>
    </source>
</evidence>
<dbReference type="PROSITE" id="PS50082">
    <property type="entry name" value="WD_REPEATS_2"/>
    <property type="match status" value="2"/>
</dbReference>